<dbReference type="PANTHER" id="PTHR16469:SF27">
    <property type="entry name" value="UBIQUITIN-ASSOCIATED AND SH3 DOMAIN-CONTAINING BA-RELATED"/>
    <property type="match status" value="1"/>
</dbReference>
<dbReference type="CDD" id="cd07067">
    <property type="entry name" value="HP_PGM_like"/>
    <property type="match status" value="1"/>
</dbReference>
<name>A0A915AVY3_PARUN</name>
<dbReference type="InterPro" id="IPR051710">
    <property type="entry name" value="Phosphatase_SH3-domain"/>
</dbReference>
<dbReference type="Pfam" id="PF00300">
    <property type="entry name" value="His_Phos_1"/>
    <property type="match status" value="1"/>
</dbReference>
<organism evidence="1 2">
    <name type="scientific">Parascaris univalens</name>
    <name type="common">Nematode worm</name>
    <dbReference type="NCBI Taxonomy" id="6257"/>
    <lineage>
        <taxon>Eukaryota</taxon>
        <taxon>Metazoa</taxon>
        <taxon>Ecdysozoa</taxon>
        <taxon>Nematoda</taxon>
        <taxon>Chromadorea</taxon>
        <taxon>Rhabditida</taxon>
        <taxon>Spirurina</taxon>
        <taxon>Ascaridomorpha</taxon>
        <taxon>Ascaridoidea</taxon>
        <taxon>Ascarididae</taxon>
        <taxon>Parascaris</taxon>
    </lineage>
</organism>
<evidence type="ECO:0000313" key="2">
    <source>
        <dbReference type="WBParaSite" id="PgR018_g058_t02"/>
    </source>
</evidence>
<accession>A0A915AVY3</accession>
<dbReference type="SMART" id="SM00855">
    <property type="entry name" value="PGAM"/>
    <property type="match status" value="1"/>
</dbReference>
<dbReference type="SUPFAM" id="SSF53254">
    <property type="entry name" value="Phosphoglycerate mutase-like"/>
    <property type="match status" value="1"/>
</dbReference>
<sequence length="232" mass="26124">MVPQVGGDVGDGTSTIIWVVRHAEREDNVNKAWRHLFHSVTHLSKDDPPLSKRGQLQTKECATRFEHVHLDHVFSSPYDRCVNTAARIVRDREIPIKVEPGFSEVLCLCENPAGFQDVTSLQQSYPNVDPSYCPIFTRHQLDYAYERLRSDWVCLPRIRHTISHIVNEYSGSLLIVSHGAVIGAIHQVLTGRWNVVGQATVSKFVDTGTKNFVCEFSGDASHLSDLSNLRAY</sequence>
<dbReference type="InterPro" id="IPR029033">
    <property type="entry name" value="His_PPase_superfam"/>
</dbReference>
<dbReference type="Gene3D" id="3.40.50.1240">
    <property type="entry name" value="Phosphoglycerate mutase-like"/>
    <property type="match status" value="1"/>
</dbReference>
<dbReference type="AlphaFoldDB" id="A0A915AVY3"/>
<reference evidence="2" key="1">
    <citation type="submission" date="2022-11" db="UniProtKB">
        <authorList>
            <consortium name="WormBaseParasite"/>
        </authorList>
    </citation>
    <scope>IDENTIFICATION</scope>
</reference>
<proteinExistence type="predicted"/>
<dbReference type="PANTHER" id="PTHR16469">
    <property type="entry name" value="UBIQUITIN-ASSOCIATED AND SH3 DOMAIN-CONTAINING BA-RELATED"/>
    <property type="match status" value="1"/>
</dbReference>
<dbReference type="InterPro" id="IPR013078">
    <property type="entry name" value="His_Pase_superF_clade-1"/>
</dbReference>
<protein>
    <submittedName>
        <fullName evidence="2">Uncharacterized protein</fullName>
    </submittedName>
</protein>
<dbReference type="Proteomes" id="UP000887569">
    <property type="component" value="Unplaced"/>
</dbReference>
<keyword evidence="1" id="KW-1185">Reference proteome</keyword>
<dbReference type="WBParaSite" id="PgR018_g058_t02">
    <property type="protein sequence ID" value="PgR018_g058_t02"/>
    <property type="gene ID" value="PgR018_g058"/>
</dbReference>
<evidence type="ECO:0000313" key="1">
    <source>
        <dbReference type="Proteomes" id="UP000887569"/>
    </source>
</evidence>
<dbReference type="GO" id="GO:0016791">
    <property type="term" value="F:phosphatase activity"/>
    <property type="evidence" value="ECO:0007669"/>
    <property type="project" value="UniProtKB-ARBA"/>
</dbReference>